<keyword evidence="2" id="KW-1185">Reference proteome</keyword>
<dbReference type="Proteomes" id="UP001348369">
    <property type="component" value="Chromosome"/>
</dbReference>
<evidence type="ECO:0000313" key="1">
    <source>
        <dbReference type="EMBL" id="WSC01614.1"/>
    </source>
</evidence>
<reference evidence="1" key="1">
    <citation type="submission" date="2022-10" db="EMBL/GenBank/DDBJ databases">
        <title>The complete genomes of actinobacterial strains from the NBC collection.</title>
        <authorList>
            <person name="Joergensen T.S."/>
            <person name="Alvarez Arevalo M."/>
            <person name="Sterndorff E.B."/>
            <person name="Faurdal D."/>
            <person name="Vuksanovic O."/>
            <person name="Mourched A.-S."/>
            <person name="Charusanti P."/>
            <person name="Shaw S."/>
            <person name="Blin K."/>
            <person name="Weber T."/>
        </authorList>
    </citation>
    <scope>NUCLEOTIDE SEQUENCE</scope>
    <source>
        <strain evidence="1">NBC 01771</strain>
    </source>
</reference>
<protein>
    <submittedName>
        <fullName evidence="1">Uncharacterized protein</fullName>
    </submittedName>
</protein>
<dbReference type="EMBL" id="CP109109">
    <property type="protein sequence ID" value="WSC01614.1"/>
    <property type="molecule type" value="Genomic_DNA"/>
</dbReference>
<sequence length="110" mass="11757">MMLIGSATHAQRQREMRRPAYLEFLICIEAALGTANPGAASLEEQRAVNRALDALVLIGPSDVVETAQRLASLVQPDHGRSPSEVERARTAFLTSARSALGTFSGDLSHG</sequence>
<evidence type="ECO:0000313" key="2">
    <source>
        <dbReference type="Proteomes" id="UP001348369"/>
    </source>
</evidence>
<proteinExistence type="predicted"/>
<accession>A0ACD4ZUI4</accession>
<organism evidence="1 2">
    <name type="scientific">Streptomyces scopuliridis</name>
    <dbReference type="NCBI Taxonomy" id="452529"/>
    <lineage>
        <taxon>Bacteria</taxon>
        <taxon>Bacillati</taxon>
        <taxon>Actinomycetota</taxon>
        <taxon>Actinomycetes</taxon>
        <taxon>Kitasatosporales</taxon>
        <taxon>Streptomycetaceae</taxon>
        <taxon>Streptomyces</taxon>
    </lineage>
</organism>
<gene>
    <name evidence="1" type="ORF">OG835_34490</name>
</gene>
<name>A0ACD4ZUI4_9ACTN</name>